<sequence>MEDDTPAIRTTVTSSPYQAAQFINERASDRHEEGLIVGIDTEWRECRQPDGHRCYKVAVLQLCVGRRCLVFQLYRANNKVPRELVDFLADPAVRFVGVGVDGDVKRLAEHCNLKVASTVDLGGAAAATLGRPELKTAGLKSLALTVMGARMEKPKRITISNWAAETLTKQQVNYACIDAYASYEIGRRLLSGESIPPAQS</sequence>
<protein>
    <recommendedName>
        <fullName evidence="3">3'-5' exonuclease domain-containing protein</fullName>
    </recommendedName>
</protein>
<proteinExistence type="predicted"/>
<dbReference type="SUPFAM" id="SSF53098">
    <property type="entry name" value="Ribonuclease H-like"/>
    <property type="match status" value="1"/>
</dbReference>
<reference evidence="4 5" key="1">
    <citation type="submission" date="2019-11" db="EMBL/GenBank/DDBJ databases">
        <title>Whole genome sequence of Oryza granulata.</title>
        <authorList>
            <person name="Li W."/>
        </authorList>
    </citation>
    <scope>NUCLEOTIDE SEQUENCE [LARGE SCALE GENOMIC DNA]</scope>
    <source>
        <strain evidence="5">cv. Menghai</strain>
        <tissue evidence="4">Leaf</tissue>
    </source>
</reference>
<dbReference type="AlphaFoldDB" id="A0A6G1E4I7"/>
<evidence type="ECO:0000256" key="2">
    <source>
        <dbReference type="ARBA" id="ARBA00022801"/>
    </source>
</evidence>
<dbReference type="Pfam" id="PF01612">
    <property type="entry name" value="DNA_pol_A_exo1"/>
    <property type="match status" value="1"/>
</dbReference>
<evidence type="ECO:0000313" key="4">
    <source>
        <dbReference type="EMBL" id="KAF0919581.1"/>
    </source>
</evidence>
<dbReference type="InterPro" id="IPR036397">
    <property type="entry name" value="RNaseH_sf"/>
</dbReference>
<evidence type="ECO:0000313" key="5">
    <source>
        <dbReference type="Proteomes" id="UP000479710"/>
    </source>
</evidence>
<accession>A0A6G1E4I7</accession>
<feature type="domain" description="3'-5' exonuclease" evidence="3">
    <location>
        <begin position="10"/>
        <end position="194"/>
    </location>
</feature>
<gene>
    <name evidence="4" type="ORF">E2562_029804</name>
</gene>
<keyword evidence="2" id="KW-0378">Hydrolase</keyword>
<dbReference type="GO" id="GO:0005737">
    <property type="term" value="C:cytoplasm"/>
    <property type="evidence" value="ECO:0007669"/>
    <property type="project" value="TreeGrafter"/>
</dbReference>
<comment type="caution">
    <text evidence="4">The sequence shown here is derived from an EMBL/GenBank/DDBJ whole genome shotgun (WGS) entry which is preliminary data.</text>
</comment>
<dbReference type="PANTHER" id="PTHR13620:SF123">
    <property type="entry name" value="OS11G0222320 PROTEIN"/>
    <property type="match status" value="1"/>
</dbReference>
<dbReference type="GO" id="GO:0008408">
    <property type="term" value="F:3'-5' exonuclease activity"/>
    <property type="evidence" value="ECO:0007669"/>
    <property type="project" value="InterPro"/>
</dbReference>
<organism evidence="4 5">
    <name type="scientific">Oryza meyeriana var. granulata</name>
    <dbReference type="NCBI Taxonomy" id="110450"/>
    <lineage>
        <taxon>Eukaryota</taxon>
        <taxon>Viridiplantae</taxon>
        <taxon>Streptophyta</taxon>
        <taxon>Embryophyta</taxon>
        <taxon>Tracheophyta</taxon>
        <taxon>Spermatophyta</taxon>
        <taxon>Magnoliopsida</taxon>
        <taxon>Liliopsida</taxon>
        <taxon>Poales</taxon>
        <taxon>Poaceae</taxon>
        <taxon>BOP clade</taxon>
        <taxon>Oryzoideae</taxon>
        <taxon>Oryzeae</taxon>
        <taxon>Oryzinae</taxon>
        <taxon>Oryza</taxon>
        <taxon>Oryza meyeriana</taxon>
    </lineage>
</organism>
<dbReference type="GO" id="GO:0005634">
    <property type="term" value="C:nucleus"/>
    <property type="evidence" value="ECO:0007669"/>
    <property type="project" value="TreeGrafter"/>
</dbReference>
<dbReference type="PANTHER" id="PTHR13620">
    <property type="entry name" value="3-5 EXONUCLEASE"/>
    <property type="match status" value="1"/>
</dbReference>
<name>A0A6G1E4I7_9ORYZ</name>
<dbReference type="FunFam" id="3.30.420.10:FF:000054">
    <property type="entry name" value="Werner Syndrome-like exonuclease"/>
    <property type="match status" value="1"/>
</dbReference>
<dbReference type="InterPro" id="IPR002562">
    <property type="entry name" value="3'-5'_exonuclease_dom"/>
</dbReference>
<dbReference type="GO" id="GO:0003676">
    <property type="term" value="F:nucleic acid binding"/>
    <property type="evidence" value="ECO:0007669"/>
    <property type="project" value="InterPro"/>
</dbReference>
<dbReference type="Gene3D" id="3.30.420.10">
    <property type="entry name" value="Ribonuclease H-like superfamily/Ribonuclease H"/>
    <property type="match status" value="1"/>
</dbReference>
<dbReference type="EMBL" id="SPHZ02000005">
    <property type="protein sequence ID" value="KAF0919581.1"/>
    <property type="molecule type" value="Genomic_DNA"/>
</dbReference>
<dbReference type="InterPro" id="IPR051132">
    <property type="entry name" value="3-5_Exonuclease_domain"/>
</dbReference>
<dbReference type="Proteomes" id="UP000479710">
    <property type="component" value="Unassembled WGS sequence"/>
</dbReference>
<evidence type="ECO:0000259" key="3">
    <source>
        <dbReference type="SMART" id="SM00474"/>
    </source>
</evidence>
<keyword evidence="1" id="KW-0540">Nuclease</keyword>
<dbReference type="GO" id="GO:0006139">
    <property type="term" value="P:nucleobase-containing compound metabolic process"/>
    <property type="evidence" value="ECO:0007669"/>
    <property type="project" value="InterPro"/>
</dbReference>
<keyword evidence="5" id="KW-1185">Reference proteome</keyword>
<dbReference type="OrthoDB" id="607706at2759"/>
<dbReference type="InterPro" id="IPR012337">
    <property type="entry name" value="RNaseH-like_sf"/>
</dbReference>
<evidence type="ECO:0000256" key="1">
    <source>
        <dbReference type="ARBA" id="ARBA00022722"/>
    </source>
</evidence>
<dbReference type="CDD" id="cd06141">
    <property type="entry name" value="WRN_exo"/>
    <property type="match status" value="1"/>
</dbReference>
<dbReference type="SMART" id="SM00474">
    <property type="entry name" value="35EXOc"/>
    <property type="match status" value="1"/>
</dbReference>